<proteinExistence type="predicted"/>
<dbReference type="Proteomes" id="UP001457282">
    <property type="component" value="Unassembled WGS sequence"/>
</dbReference>
<name>A0AAW1XSK4_RUBAR</name>
<reference evidence="1 2" key="1">
    <citation type="journal article" date="2023" name="G3 (Bethesda)">
        <title>A chromosome-length genome assembly and annotation of blackberry (Rubus argutus, cv. 'Hillquist').</title>
        <authorList>
            <person name="Bruna T."/>
            <person name="Aryal R."/>
            <person name="Dudchenko O."/>
            <person name="Sargent D.J."/>
            <person name="Mead D."/>
            <person name="Buti M."/>
            <person name="Cavallini A."/>
            <person name="Hytonen T."/>
            <person name="Andres J."/>
            <person name="Pham M."/>
            <person name="Weisz D."/>
            <person name="Mascagni F."/>
            <person name="Usai G."/>
            <person name="Natali L."/>
            <person name="Bassil N."/>
            <person name="Fernandez G.E."/>
            <person name="Lomsadze A."/>
            <person name="Armour M."/>
            <person name="Olukolu B."/>
            <person name="Poorten T."/>
            <person name="Britton C."/>
            <person name="Davik J."/>
            <person name="Ashrafi H."/>
            <person name="Aiden E.L."/>
            <person name="Borodovsky M."/>
            <person name="Worthington M."/>
        </authorList>
    </citation>
    <scope>NUCLEOTIDE SEQUENCE [LARGE SCALE GENOMIC DNA]</scope>
    <source>
        <strain evidence="1">PI 553951</strain>
    </source>
</reference>
<gene>
    <name evidence="1" type="ORF">M0R45_016148</name>
</gene>
<dbReference type="EMBL" id="JBEDUW010000003">
    <property type="protein sequence ID" value="KAK9939453.1"/>
    <property type="molecule type" value="Genomic_DNA"/>
</dbReference>
<comment type="caution">
    <text evidence="1">The sequence shown here is derived from an EMBL/GenBank/DDBJ whole genome shotgun (WGS) entry which is preliminary data.</text>
</comment>
<organism evidence="1 2">
    <name type="scientific">Rubus argutus</name>
    <name type="common">Southern blackberry</name>
    <dbReference type="NCBI Taxonomy" id="59490"/>
    <lineage>
        <taxon>Eukaryota</taxon>
        <taxon>Viridiplantae</taxon>
        <taxon>Streptophyta</taxon>
        <taxon>Embryophyta</taxon>
        <taxon>Tracheophyta</taxon>
        <taxon>Spermatophyta</taxon>
        <taxon>Magnoliopsida</taxon>
        <taxon>eudicotyledons</taxon>
        <taxon>Gunneridae</taxon>
        <taxon>Pentapetalae</taxon>
        <taxon>rosids</taxon>
        <taxon>fabids</taxon>
        <taxon>Rosales</taxon>
        <taxon>Rosaceae</taxon>
        <taxon>Rosoideae</taxon>
        <taxon>Rosoideae incertae sedis</taxon>
        <taxon>Rubus</taxon>
    </lineage>
</organism>
<dbReference type="AlphaFoldDB" id="A0AAW1XSK4"/>
<evidence type="ECO:0000313" key="2">
    <source>
        <dbReference type="Proteomes" id="UP001457282"/>
    </source>
</evidence>
<sequence>MWAGFSDLNDGGATLGNSEMIYKARDSGDVGIDDGVDWKRRGCERLRFGLWWSRQGGERHGGAQRGRTESVIGSFCDDEEKEIVEDCDREGEI</sequence>
<keyword evidence="2" id="KW-1185">Reference proteome</keyword>
<accession>A0AAW1XSK4</accession>
<evidence type="ECO:0000313" key="1">
    <source>
        <dbReference type="EMBL" id="KAK9939453.1"/>
    </source>
</evidence>
<protein>
    <submittedName>
        <fullName evidence="1">Uncharacterized protein</fullName>
    </submittedName>
</protein>